<evidence type="ECO:0000313" key="1">
    <source>
        <dbReference type="EMBL" id="NBE08877.1"/>
    </source>
</evidence>
<evidence type="ECO:0000313" key="2">
    <source>
        <dbReference type="Proteomes" id="UP001517376"/>
    </source>
</evidence>
<proteinExistence type="predicted"/>
<keyword evidence="2" id="KW-1185">Reference proteome</keyword>
<protein>
    <recommendedName>
        <fullName evidence="3">MarR family transcriptional regulator</fullName>
    </recommendedName>
</protein>
<dbReference type="RefSeq" id="WP_161767905.1">
    <property type="nucleotide sequence ID" value="NZ_JAAATW010000003.1"/>
</dbReference>
<sequence length="213" mass="22471">MPDTAALHAVITGDLVASTRLPDDRRDRAVMALQGAAEVWGDLHFTRFRGDGWQVLIHPAGRALRIALSLAAALTAADTGLATRLAIGFGRATRVTPGDLSAATGSAFHRSGRALDALPRGRHWGIAAAPGLPDWIAAAIPLAEWQAAGWTRGQAAVVAQVLHPDALTQEEWAARMGLSRQAWASRLAGSGITAWLPTLQVWEGWNGAGLTDD</sequence>
<gene>
    <name evidence="1" type="ORF">GU920_15150</name>
</gene>
<organism evidence="1 2">
    <name type="scientific">Paragemmobacter ruber</name>
    <dbReference type="NCBI Taxonomy" id="1985673"/>
    <lineage>
        <taxon>Bacteria</taxon>
        <taxon>Pseudomonadati</taxon>
        <taxon>Pseudomonadota</taxon>
        <taxon>Alphaproteobacteria</taxon>
        <taxon>Rhodobacterales</taxon>
        <taxon>Paracoccaceae</taxon>
        <taxon>Paragemmobacter</taxon>
    </lineage>
</organism>
<name>A0ABW9Y910_9RHOB</name>
<dbReference type="Proteomes" id="UP001517376">
    <property type="component" value="Unassembled WGS sequence"/>
</dbReference>
<reference evidence="2" key="1">
    <citation type="submission" date="2020-01" db="EMBL/GenBank/DDBJ databases">
        <title>Sphingomonas sp. strain CSW-10.</title>
        <authorList>
            <person name="Chen W.-M."/>
        </authorList>
    </citation>
    <scope>NUCLEOTIDE SEQUENCE [LARGE SCALE GENOMIC DNA]</scope>
    <source>
        <strain evidence="2">CCP-1</strain>
    </source>
</reference>
<accession>A0ABW9Y910</accession>
<comment type="caution">
    <text evidence="1">The sequence shown here is derived from an EMBL/GenBank/DDBJ whole genome shotgun (WGS) entry which is preliminary data.</text>
</comment>
<evidence type="ECO:0008006" key="3">
    <source>
        <dbReference type="Google" id="ProtNLM"/>
    </source>
</evidence>
<dbReference type="EMBL" id="JAAATW010000003">
    <property type="protein sequence ID" value="NBE08877.1"/>
    <property type="molecule type" value="Genomic_DNA"/>
</dbReference>